<dbReference type="InterPro" id="IPR016040">
    <property type="entry name" value="NAD(P)-bd_dom"/>
</dbReference>
<proteinExistence type="inferred from homology"/>
<comment type="similarity">
    <text evidence="1">Belongs to the avfA family.</text>
</comment>
<dbReference type="SUPFAM" id="SSF51735">
    <property type="entry name" value="NAD(P)-binding Rossmann-fold domains"/>
    <property type="match status" value="1"/>
</dbReference>
<protein>
    <submittedName>
        <fullName evidence="3">NAD(P)-binding protein</fullName>
    </submittedName>
</protein>
<evidence type="ECO:0000256" key="1">
    <source>
        <dbReference type="ARBA" id="ARBA00038376"/>
    </source>
</evidence>
<feature type="domain" description="NAD(P)-binding" evidence="2">
    <location>
        <begin position="8"/>
        <end position="214"/>
    </location>
</feature>
<evidence type="ECO:0000313" key="3">
    <source>
        <dbReference type="EMBL" id="KEQ77568.1"/>
    </source>
</evidence>
<accession>A0A074WWJ9</accession>
<dbReference type="CDD" id="cd05243">
    <property type="entry name" value="SDR_a5"/>
    <property type="match status" value="1"/>
</dbReference>
<organism evidence="3 4">
    <name type="scientific">Aureobasidium namibiae CBS 147.97</name>
    <dbReference type="NCBI Taxonomy" id="1043004"/>
    <lineage>
        <taxon>Eukaryota</taxon>
        <taxon>Fungi</taxon>
        <taxon>Dikarya</taxon>
        <taxon>Ascomycota</taxon>
        <taxon>Pezizomycotina</taxon>
        <taxon>Dothideomycetes</taxon>
        <taxon>Dothideomycetidae</taxon>
        <taxon>Dothideales</taxon>
        <taxon>Saccotheciaceae</taxon>
        <taxon>Aureobasidium</taxon>
    </lineage>
</organism>
<dbReference type="STRING" id="1043004.A0A074WWJ9"/>
<dbReference type="AlphaFoldDB" id="A0A074WWJ9"/>
<dbReference type="Proteomes" id="UP000027730">
    <property type="component" value="Unassembled WGS sequence"/>
</dbReference>
<dbReference type="Gene3D" id="3.40.50.720">
    <property type="entry name" value="NAD(P)-binding Rossmann-like Domain"/>
    <property type="match status" value="1"/>
</dbReference>
<reference evidence="3 4" key="1">
    <citation type="journal article" date="2014" name="BMC Genomics">
        <title>Genome sequencing of four Aureobasidium pullulans varieties: biotechnological potential, stress tolerance, and description of new species.</title>
        <authorList>
            <person name="Gostin Ar C."/>
            <person name="Ohm R.A."/>
            <person name="Kogej T."/>
            <person name="Sonjak S."/>
            <person name="Turk M."/>
            <person name="Zajc J."/>
            <person name="Zalar P."/>
            <person name="Grube M."/>
            <person name="Sun H."/>
            <person name="Han J."/>
            <person name="Sharma A."/>
            <person name="Chiniquy J."/>
            <person name="Ngan C.Y."/>
            <person name="Lipzen A."/>
            <person name="Barry K."/>
            <person name="Grigoriev I.V."/>
            <person name="Gunde-Cimerman N."/>
        </authorList>
    </citation>
    <scope>NUCLEOTIDE SEQUENCE [LARGE SCALE GENOMIC DNA]</scope>
    <source>
        <strain evidence="3 4">CBS 147.97</strain>
    </source>
</reference>
<dbReference type="Pfam" id="PF13460">
    <property type="entry name" value="NAD_binding_10"/>
    <property type="match status" value="1"/>
</dbReference>
<dbReference type="EMBL" id="KL584702">
    <property type="protein sequence ID" value="KEQ77568.1"/>
    <property type="molecule type" value="Genomic_DNA"/>
</dbReference>
<dbReference type="PANTHER" id="PTHR15020">
    <property type="entry name" value="FLAVIN REDUCTASE-RELATED"/>
    <property type="match status" value="1"/>
</dbReference>
<dbReference type="InterPro" id="IPR036291">
    <property type="entry name" value="NAD(P)-bd_dom_sf"/>
</dbReference>
<evidence type="ECO:0000259" key="2">
    <source>
        <dbReference type="Pfam" id="PF13460"/>
    </source>
</evidence>
<keyword evidence="4" id="KW-1185">Reference proteome</keyword>
<gene>
    <name evidence="3" type="ORF">M436DRAFT_68760</name>
</gene>
<dbReference type="OrthoDB" id="10254604at2759"/>
<evidence type="ECO:0000313" key="4">
    <source>
        <dbReference type="Proteomes" id="UP000027730"/>
    </source>
</evidence>
<sequence length="249" mass="26581">MSTALIFGGSGKVARHLTTKLVASSYTVHSIIRKESQIPELEALGAQPIVQSIEDSNVNDLTATIRKHSPSVVIWSAGAGGGSPARTKAVDHEGAVKVFDAAAAAGVKRFIIVSAVDIRDRENKPTPEWYNDDDTAVSNRMWNAIGVYCEAKLAADRDLVTQNGRRKLDYTIVRPGSLNTDEGSGKVAAGKVHLDKSISREDVAEVIVRCINTPSTIGLAFDVVGGDSPIAHAVDEIGGQRVDTFEGRY</sequence>
<name>A0A074WWJ9_9PEZI</name>
<dbReference type="PANTHER" id="PTHR15020:SF50">
    <property type="entry name" value="UPF0659 PROTEIN YMR090W"/>
    <property type="match status" value="1"/>
</dbReference>
<dbReference type="RefSeq" id="XP_013432214.1">
    <property type="nucleotide sequence ID" value="XM_013576760.1"/>
</dbReference>
<dbReference type="HOGENOM" id="CLU_025711_1_3_1"/>
<dbReference type="GeneID" id="25414479"/>